<proteinExistence type="predicted"/>
<dbReference type="OrthoDB" id="4103069at2"/>
<dbReference type="GO" id="GO:0004674">
    <property type="term" value="F:protein serine/threonine kinase activity"/>
    <property type="evidence" value="ECO:0007669"/>
    <property type="project" value="UniProtKB-EC"/>
</dbReference>
<dbReference type="InterPro" id="IPR000719">
    <property type="entry name" value="Prot_kinase_dom"/>
</dbReference>
<dbReference type="InterPro" id="IPR008271">
    <property type="entry name" value="Ser/Thr_kinase_AS"/>
</dbReference>
<organism evidence="2 3">
    <name type="scientific">Legionella busanensis</name>
    <dbReference type="NCBI Taxonomy" id="190655"/>
    <lineage>
        <taxon>Bacteria</taxon>
        <taxon>Pseudomonadati</taxon>
        <taxon>Pseudomonadota</taxon>
        <taxon>Gammaproteobacteria</taxon>
        <taxon>Legionellales</taxon>
        <taxon>Legionellaceae</taxon>
        <taxon>Legionella</taxon>
    </lineage>
</organism>
<dbReference type="PROSITE" id="PS50011">
    <property type="entry name" value="PROTEIN_KINASE_DOM"/>
    <property type="match status" value="1"/>
</dbReference>
<dbReference type="PANTHER" id="PTHR44167">
    <property type="entry name" value="OVARIAN-SPECIFIC SERINE/THREONINE-PROTEIN KINASE LOK-RELATED"/>
    <property type="match status" value="1"/>
</dbReference>
<dbReference type="PANTHER" id="PTHR44167:SF24">
    <property type="entry name" value="SERINE_THREONINE-PROTEIN KINASE CHK2"/>
    <property type="match status" value="1"/>
</dbReference>
<feature type="domain" description="Protein kinase" evidence="1">
    <location>
        <begin position="60"/>
        <end position="343"/>
    </location>
</feature>
<dbReference type="GO" id="GO:0005737">
    <property type="term" value="C:cytoplasm"/>
    <property type="evidence" value="ECO:0007669"/>
    <property type="project" value="TreeGrafter"/>
</dbReference>
<dbReference type="SMART" id="SM00220">
    <property type="entry name" value="S_TKc"/>
    <property type="match status" value="1"/>
</dbReference>
<dbReference type="EC" id="2.7.11.1" evidence="2"/>
<dbReference type="RefSeq" id="WP_115331882.1">
    <property type="nucleotide sequence ID" value="NZ_CAAAHP010000005.1"/>
</dbReference>
<dbReference type="EMBL" id="UGOD01000001">
    <property type="protein sequence ID" value="STX52313.1"/>
    <property type="molecule type" value="Genomic_DNA"/>
</dbReference>
<dbReference type="Gene3D" id="1.10.510.10">
    <property type="entry name" value="Transferase(Phosphotransferase) domain 1"/>
    <property type="match status" value="1"/>
</dbReference>
<protein>
    <submittedName>
        <fullName evidence="2">Serine/threonine-protein kinase</fullName>
        <ecNumber evidence="2">2.7.11.1</ecNumber>
    </submittedName>
</protein>
<dbReference type="InterPro" id="IPR011009">
    <property type="entry name" value="Kinase-like_dom_sf"/>
</dbReference>
<name>A0A378JPW5_9GAMM</name>
<dbReference type="AlphaFoldDB" id="A0A378JPW5"/>
<evidence type="ECO:0000313" key="2">
    <source>
        <dbReference type="EMBL" id="STX52313.1"/>
    </source>
</evidence>
<dbReference type="GO" id="GO:0005524">
    <property type="term" value="F:ATP binding"/>
    <property type="evidence" value="ECO:0007669"/>
    <property type="project" value="InterPro"/>
</dbReference>
<accession>A0A378JPW5</accession>
<dbReference type="SUPFAM" id="SSF56112">
    <property type="entry name" value="Protein kinase-like (PK-like)"/>
    <property type="match status" value="1"/>
</dbReference>
<dbReference type="Proteomes" id="UP000254794">
    <property type="component" value="Unassembled WGS sequence"/>
</dbReference>
<dbReference type="CDD" id="cd00180">
    <property type="entry name" value="PKc"/>
    <property type="match status" value="1"/>
</dbReference>
<keyword evidence="2" id="KW-0418">Kinase</keyword>
<reference evidence="2 3" key="1">
    <citation type="submission" date="2018-06" db="EMBL/GenBank/DDBJ databases">
        <authorList>
            <consortium name="Pathogen Informatics"/>
            <person name="Doyle S."/>
        </authorList>
    </citation>
    <scope>NUCLEOTIDE SEQUENCE [LARGE SCALE GENOMIC DNA]</scope>
    <source>
        <strain evidence="2 3">NCTC13316</strain>
    </source>
</reference>
<evidence type="ECO:0000259" key="1">
    <source>
        <dbReference type="PROSITE" id="PS50011"/>
    </source>
</evidence>
<dbReference type="Pfam" id="PF00069">
    <property type="entry name" value="Pkinase"/>
    <property type="match status" value="1"/>
</dbReference>
<dbReference type="PROSITE" id="PS00108">
    <property type="entry name" value="PROTEIN_KINASE_ST"/>
    <property type="match status" value="1"/>
</dbReference>
<keyword evidence="3" id="KW-1185">Reference proteome</keyword>
<keyword evidence="2" id="KW-0808">Transferase</keyword>
<gene>
    <name evidence="2" type="primary">prkC_1</name>
    <name evidence="2" type="ORF">NCTC13316_02426</name>
</gene>
<evidence type="ECO:0000313" key="3">
    <source>
        <dbReference type="Proteomes" id="UP000254794"/>
    </source>
</evidence>
<sequence>MKNLSKLQTKNLINFFASQTRTNVWKKNQIYTLADNTSILFNYDVVRRKCKDGQDVRYEFISPHLLNSGSVGKIFDVLATLAIKKDKIHFKQYGYNGKSRVVKIQQHDEDHPPLSAMKEYRLTKQANHLAMKEPVFDNTNTSYTIMEKLKGCELFDVIFDDLKRKRILTLNERVELTYALLKALKLQVTDKNIIHRDIKPENIFVDLNRPIKVTIFDYGLSTFVNYNDHKLVGTPGYIPPEIFERGEQTPALDIFSMGQVIALLWHANTGLFTESPLDNMYEVYEQSKHADLSGLYQGINGLDRSTQMIIRDMLKYMLEAESHNRISITAALNLFTPIYHKYLLPPEPVRLKLDAKVNSAKAQFAKITAKLAELDSYSQNLNLQSKPKEAIKLNNLSQQIKLKLTKLQKSDYDTFADKLDNYLKEILHKITHLQIHYANYKDIVQSLSNLFTMLNEVHAYFGKPVHTNPMANNKALFFNRPHVTSSRLNEKYSLPAQIKVTNCKVLHQIEQVANPSTEASIQLPVC</sequence>